<proteinExistence type="predicted"/>
<dbReference type="EMBL" id="JAPMOS010000113">
    <property type="protein sequence ID" value="KAJ4455282.1"/>
    <property type="molecule type" value="Genomic_DNA"/>
</dbReference>
<keyword evidence="2" id="KW-1185">Reference proteome</keyword>
<organism evidence="1 2">
    <name type="scientific">Paratrimastix pyriformis</name>
    <dbReference type="NCBI Taxonomy" id="342808"/>
    <lineage>
        <taxon>Eukaryota</taxon>
        <taxon>Metamonada</taxon>
        <taxon>Preaxostyla</taxon>
        <taxon>Paratrimastigidae</taxon>
        <taxon>Paratrimastix</taxon>
    </lineage>
</organism>
<accession>A0ABQ8UCB0</accession>
<comment type="caution">
    <text evidence="1">The sequence shown here is derived from an EMBL/GenBank/DDBJ whole genome shotgun (WGS) entry which is preliminary data.</text>
</comment>
<reference evidence="1" key="1">
    <citation type="journal article" date="2022" name="bioRxiv">
        <title>Genomics of Preaxostyla Flagellates Illuminates Evolutionary Transitions and the Path Towards Mitochondrial Loss.</title>
        <authorList>
            <person name="Novak L.V.F."/>
            <person name="Treitli S.C."/>
            <person name="Pyrih J."/>
            <person name="Halakuc P."/>
            <person name="Pipaliya S.V."/>
            <person name="Vacek V."/>
            <person name="Brzon O."/>
            <person name="Soukal P."/>
            <person name="Eme L."/>
            <person name="Dacks J.B."/>
            <person name="Karnkowska A."/>
            <person name="Elias M."/>
            <person name="Hampl V."/>
        </authorList>
    </citation>
    <scope>NUCLEOTIDE SEQUENCE</scope>
    <source>
        <strain evidence="1">RCP-MX</strain>
    </source>
</reference>
<evidence type="ECO:0000313" key="1">
    <source>
        <dbReference type="EMBL" id="KAJ4455282.1"/>
    </source>
</evidence>
<gene>
    <name evidence="1" type="ORF">PAPYR_9817</name>
</gene>
<dbReference type="Proteomes" id="UP001141327">
    <property type="component" value="Unassembled WGS sequence"/>
</dbReference>
<evidence type="ECO:0000313" key="2">
    <source>
        <dbReference type="Proteomes" id="UP001141327"/>
    </source>
</evidence>
<protein>
    <submittedName>
        <fullName evidence="1">Uncharacterized protein</fullName>
    </submittedName>
</protein>
<name>A0ABQ8UCB0_9EUKA</name>
<sequence>MQKIESPYITEFYMGLRDVYCKRIDNLIAYFDSQINSDLPEIRKILNVIGGGPCTKYGSNVISNCNDDIINQTFDEALNYIQIVKKNRMYQTTRCATLIKYQGENKYEITCKQSYSKNTIKIEDIETGIVDIRYLFHIAEEYTDYFKFGEDIENGNIMPLKVDDLDECDLHLTMQTIENIKNKSCAKYQSDDITITKINE</sequence>